<dbReference type="WBParaSite" id="MBELARI_LOCUS7844">
    <property type="protein sequence ID" value="MBELARI_LOCUS7844"/>
    <property type="gene ID" value="MBELARI_LOCUS7844"/>
</dbReference>
<keyword evidence="4" id="KW-1185">Reference proteome</keyword>
<keyword evidence="2" id="KW-0732">Signal</keyword>
<dbReference type="Proteomes" id="UP000887575">
    <property type="component" value="Unassembled WGS sequence"/>
</dbReference>
<evidence type="ECO:0000259" key="3">
    <source>
        <dbReference type="Pfam" id="PF07850"/>
    </source>
</evidence>
<dbReference type="InterPro" id="IPR012493">
    <property type="entry name" value="Renin_rcpt"/>
</dbReference>
<name>A0AAF3FL23_9BILA</name>
<feature type="signal peptide" evidence="2">
    <location>
        <begin position="1"/>
        <end position="15"/>
    </location>
</feature>
<evidence type="ECO:0000256" key="1">
    <source>
        <dbReference type="SAM" id="Phobius"/>
    </source>
</evidence>
<dbReference type="PANTHER" id="PTHR13351">
    <property type="entry name" value="RENIN RECEPTOR"/>
    <property type="match status" value="1"/>
</dbReference>
<evidence type="ECO:0000313" key="4">
    <source>
        <dbReference type="Proteomes" id="UP000887575"/>
    </source>
</evidence>
<protein>
    <submittedName>
        <fullName evidence="5">Renin receptor</fullName>
    </submittedName>
</protein>
<evidence type="ECO:0000313" key="5">
    <source>
        <dbReference type="WBParaSite" id="MBELARI_LOCUS7844"/>
    </source>
</evidence>
<feature type="transmembrane region" description="Helical" evidence="1">
    <location>
        <begin position="276"/>
        <end position="300"/>
    </location>
</feature>
<evidence type="ECO:0000256" key="2">
    <source>
        <dbReference type="SAM" id="SignalP"/>
    </source>
</evidence>
<accession>A0AAF3FL23</accession>
<keyword evidence="1" id="KW-1133">Transmembrane helix</keyword>
<dbReference type="PANTHER" id="PTHR13351:SF1">
    <property type="entry name" value="RENIN RECEPTOR"/>
    <property type="match status" value="1"/>
</dbReference>
<keyword evidence="1" id="KW-0472">Membrane</keyword>
<reference evidence="5" key="1">
    <citation type="submission" date="2024-02" db="UniProtKB">
        <authorList>
            <consortium name="WormBaseParasite"/>
        </authorList>
    </citation>
    <scope>IDENTIFICATION</scope>
</reference>
<proteinExistence type="predicted"/>
<feature type="chain" id="PRO_5041923788" evidence="2">
    <location>
        <begin position="16"/>
        <end position="321"/>
    </location>
</feature>
<dbReference type="GO" id="GO:0030177">
    <property type="term" value="P:positive regulation of Wnt signaling pathway"/>
    <property type="evidence" value="ECO:0007669"/>
    <property type="project" value="TreeGrafter"/>
</dbReference>
<sequence>MKWLIGVLLISGVSASTLQFAAVPRSIVLPQESSNLRTSDISTLNELLLGVSTKQVSSFLVKTQLFSPTKAVAVVQIQDIDILDIKGNKYSLDVDGYDFGALDSSLSVAFGADREYVTVNKDGASGSQLSAAISSASVDDSLVKTKSEPLRSELLQVYKLVAGLKAQGAKLTQSNSPDVFQVTISGLIKLVDSDERNQAILEIQKAVNTLSQAIVEAYGDQAVVEVVCDSSPIQIKNTAQAHRIVKRAADETGKSPVQVERERYNVTEFTGSDYPAMFAIFLGLGIILSVAVLYIAVGIWNMDPGRDSIIYRMTTTRMKKD</sequence>
<dbReference type="Pfam" id="PF07850">
    <property type="entry name" value="Renin_r"/>
    <property type="match status" value="1"/>
</dbReference>
<dbReference type="AlphaFoldDB" id="A0AAF3FL23"/>
<dbReference type="InterPro" id="IPR056780">
    <property type="entry name" value="Renin_r_C"/>
</dbReference>
<dbReference type="GO" id="GO:0038023">
    <property type="term" value="F:signaling receptor activity"/>
    <property type="evidence" value="ECO:0007669"/>
    <property type="project" value="InterPro"/>
</dbReference>
<organism evidence="4 5">
    <name type="scientific">Mesorhabditis belari</name>
    <dbReference type="NCBI Taxonomy" id="2138241"/>
    <lineage>
        <taxon>Eukaryota</taxon>
        <taxon>Metazoa</taxon>
        <taxon>Ecdysozoa</taxon>
        <taxon>Nematoda</taxon>
        <taxon>Chromadorea</taxon>
        <taxon>Rhabditida</taxon>
        <taxon>Rhabditina</taxon>
        <taxon>Rhabditomorpha</taxon>
        <taxon>Rhabditoidea</taxon>
        <taxon>Rhabditidae</taxon>
        <taxon>Mesorhabditinae</taxon>
        <taxon>Mesorhabditis</taxon>
    </lineage>
</organism>
<feature type="domain" description="Renin receptor-like C-terminal transmembrane spanning segment" evidence="3">
    <location>
        <begin position="254"/>
        <end position="321"/>
    </location>
</feature>
<dbReference type="GO" id="GO:0009897">
    <property type="term" value="C:external side of plasma membrane"/>
    <property type="evidence" value="ECO:0007669"/>
    <property type="project" value="TreeGrafter"/>
</dbReference>
<keyword evidence="1" id="KW-0812">Transmembrane</keyword>